<accession>A0A2Z6LUA5</accession>
<dbReference type="SUPFAM" id="SSF46565">
    <property type="entry name" value="Chaperone J-domain"/>
    <property type="match status" value="1"/>
</dbReference>
<dbReference type="PRINTS" id="PR00625">
    <property type="entry name" value="JDOMAIN"/>
</dbReference>
<dbReference type="Proteomes" id="UP000242715">
    <property type="component" value="Unassembled WGS sequence"/>
</dbReference>
<dbReference type="PROSITE" id="PS50076">
    <property type="entry name" value="DNAJ_2"/>
    <property type="match status" value="1"/>
</dbReference>
<sequence>MACNKDEAVRAKQLAESRMQRGQFVEALKFANKAKKLCADVDDIAQILAICEVHIAALNKLSSSEMDWYQILQTERLSEEAIVKKQYRKLALLLHPDKNKFAGAEAAFKLIGEANSVLSDQAKRSLHDMKVKVHVRHAVPKTPSHHSNGDINLLVQESLDRMMQQQSQRKQLDMIREILEQRAKKRRKC</sequence>
<gene>
    <name evidence="2" type="ORF">TSUD_32270</name>
</gene>
<dbReference type="AlphaFoldDB" id="A0A2Z6LUA5"/>
<dbReference type="OrthoDB" id="10250354at2759"/>
<evidence type="ECO:0000313" key="3">
    <source>
        <dbReference type="Proteomes" id="UP000242715"/>
    </source>
</evidence>
<name>A0A2Z6LUA5_TRISU</name>
<proteinExistence type="predicted"/>
<dbReference type="InterPro" id="IPR001623">
    <property type="entry name" value="DnaJ_domain"/>
</dbReference>
<dbReference type="Pfam" id="PF00226">
    <property type="entry name" value="DnaJ"/>
    <property type="match status" value="1"/>
</dbReference>
<reference evidence="3" key="1">
    <citation type="journal article" date="2017" name="Front. Plant Sci.">
        <title>Climate Clever Clovers: New Paradigm to Reduce the Environmental Footprint of Ruminants by Breeding Low Methanogenic Forages Utilizing Haplotype Variation.</title>
        <authorList>
            <person name="Kaur P."/>
            <person name="Appels R."/>
            <person name="Bayer P.E."/>
            <person name="Keeble-Gagnere G."/>
            <person name="Wang J."/>
            <person name="Hirakawa H."/>
            <person name="Shirasawa K."/>
            <person name="Vercoe P."/>
            <person name="Stefanova K."/>
            <person name="Durmic Z."/>
            <person name="Nichols P."/>
            <person name="Revell C."/>
            <person name="Isobe S.N."/>
            <person name="Edwards D."/>
            <person name="Erskine W."/>
        </authorList>
    </citation>
    <scope>NUCLEOTIDE SEQUENCE [LARGE SCALE GENOMIC DNA]</scope>
    <source>
        <strain evidence="3">cv. Daliak</strain>
    </source>
</reference>
<dbReference type="PANTHER" id="PTHR44137:SF57">
    <property type="entry name" value="CHAPERONE DNAJ-DOMAIN PROTEIN"/>
    <property type="match status" value="1"/>
</dbReference>
<evidence type="ECO:0000259" key="1">
    <source>
        <dbReference type="PROSITE" id="PS50076"/>
    </source>
</evidence>
<dbReference type="PANTHER" id="PTHR44137">
    <property type="entry name" value="BNAC03G44070D PROTEIN"/>
    <property type="match status" value="1"/>
</dbReference>
<dbReference type="InterPro" id="IPR036869">
    <property type="entry name" value="J_dom_sf"/>
</dbReference>
<dbReference type="EMBL" id="DF973229">
    <property type="protein sequence ID" value="GAU21398.1"/>
    <property type="molecule type" value="Genomic_DNA"/>
</dbReference>
<feature type="domain" description="J" evidence="1">
    <location>
        <begin position="67"/>
        <end position="131"/>
    </location>
</feature>
<protein>
    <recommendedName>
        <fullName evidence="1">J domain-containing protein</fullName>
    </recommendedName>
</protein>
<keyword evidence="3" id="KW-1185">Reference proteome</keyword>
<dbReference type="Gene3D" id="1.10.287.110">
    <property type="entry name" value="DnaJ domain"/>
    <property type="match status" value="1"/>
</dbReference>
<dbReference type="SMART" id="SM00271">
    <property type="entry name" value="DnaJ"/>
    <property type="match status" value="1"/>
</dbReference>
<dbReference type="CDD" id="cd06257">
    <property type="entry name" value="DnaJ"/>
    <property type="match status" value="1"/>
</dbReference>
<organism evidence="2 3">
    <name type="scientific">Trifolium subterraneum</name>
    <name type="common">Subterranean clover</name>
    <dbReference type="NCBI Taxonomy" id="3900"/>
    <lineage>
        <taxon>Eukaryota</taxon>
        <taxon>Viridiplantae</taxon>
        <taxon>Streptophyta</taxon>
        <taxon>Embryophyta</taxon>
        <taxon>Tracheophyta</taxon>
        <taxon>Spermatophyta</taxon>
        <taxon>Magnoliopsida</taxon>
        <taxon>eudicotyledons</taxon>
        <taxon>Gunneridae</taxon>
        <taxon>Pentapetalae</taxon>
        <taxon>rosids</taxon>
        <taxon>fabids</taxon>
        <taxon>Fabales</taxon>
        <taxon>Fabaceae</taxon>
        <taxon>Papilionoideae</taxon>
        <taxon>50 kb inversion clade</taxon>
        <taxon>NPAAA clade</taxon>
        <taxon>Hologalegina</taxon>
        <taxon>IRL clade</taxon>
        <taxon>Trifolieae</taxon>
        <taxon>Trifolium</taxon>
    </lineage>
</organism>
<evidence type="ECO:0000313" key="2">
    <source>
        <dbReference type="EMBL" id="GAU21398.1"/>
    </source>
</evidence>